<dbReference type="Gene3D" id="2.60.40.1180">
    <property type="entry name" value="Golgi alpha-mannosidase II"/>
    <property type="match status" value="1"/>
</dbReference>
<feature type="signal peptide" evidence="2">
    <location>
        <begin position="1"/>
        <end position="25"/>
    </location>
</feature>
<evidence type="ECO:0000259" key="3">
    <source>
        <dbReference type="Pfam" id="PF16862"/>
    </source>
</evidence>
<dbReference type="PANTHER" id="PTHR36183">
    <property type="entry name" value="BETA-GLUCURONIDASE"/>
    <property type="match status" value="1"/>
</dbReference>
<evidence type="ECO:0000256" key="1">
    <source>
        <dbReference type="SAM" id="MobiDB-lite"/>
    </source>
</evidence>
<name>A0A8H6Y806_9AGAR</name>
<feature type="chain" id="PRO_5034303514" evidence="2">
    <location>
        <begin position="26"/>
        <end position="786"/>
    </location>
</feature>
<dbReference type="AlphaFoldDB" id="A0A8H6Y806"/>
<evidence type="ECO:0000313" key="4">
    <source>
        <dbReference type="EMBL" id="KAF7355998.1"/>
    </source>
</evidence>
<sequence length="786" mass="83136">MASSPASLSRSLLCLFSLLLVPTLAEITVQYQANNQAAFTTASGASYTGVAAYNPTSLSPPPVPSPTVLTTIPVNLQQSGTIGMGIKQKGSFLGFSIEMSVTNQVLGKNSTFLQVPFLNLMANIQSRAGSIMVRVGGNTQESAKLVPDGTIPDGRVLTKNLTGVTGTTQTPPLEFSRDLLYMMRNISSMVNVHWFLGIPWFITQPFDTAIITAADEILGDYLLGFQAGNEPDMYNLHGHRPDGYGPFDYGGEMSDLLSQVAASNADPTGRAMSVLIGPNIADFAWTPEQVWDTGYVDTFTNNLAYLAVEKYPRDNCAAMFGGPGANVTDPQSVLPLYLTHDAHTELLAPYLNSTMYAQTKGKPFLMFETNTDGAGCGGDVGDHLGVLGDDDADGCSAPETRPRVGTSSRVCLGDDDGFSHACHGGVEFSGFEVPPMRLQCRGGKMECALDEGSVSFEVAVADEGEGMMALGPRGAAKDETTATIQSLSGRRRRASCGGFLGISDSFTAALWGLDYALQMAHSNFSGAMFHIGGQNVFYNPFTSPPTNESTFHQWTVGPLYYSALVMAEAIGPSNNTQVFNYGVDNLSSFTPIYGIYENGTPVRVAVFNYIDDPSGANTVHAVISIAGAPNGIPSSVKVKYLAATSVVQKGGYTWAGQTFGGNFESDGRPTGTEDIKTVNCDTTAQTCTVDVPAPGMALVFLSDDAFTENKGGASMTFPTTQQTKTRNTATVDPSVLSTSNGYRMSEHELAGTSKPPKDAAPHSARASLVAVGLVIGTVVAVLGRVM</sequence>
<evidence type="ECO:0000313" key="5">
    <source>
        <dbReference type="Proteomes" id="UP000620124"/>
    </source>
</evidence>
<dbReference type="Proteomes" id="UP000620124">
    <property type="component" value="Unassembled WGS sequence"/>
</dbReference>
<dbReference type="InterPro" id="IPR031728">
    <property type="entry name" value="GlcAase_C"/>
</dbReference>
<dbReference type="EMBL" id="JACAZI010000007">
    <property type="protein sequence ID" value="KAF7355998.1"/>
    <property type="molecule type" value="Genomic_DNA"/>
</dbReference>
<feature type="domain" description="Beta-glucuronidase C-terminal" evidence="3">
    <location>
        <begin position="593"/>
        <end position="698"/>
    </location>
</feature>
<dbReference type="Gene3D" id="3.20.20.80">
    <property type="entry name" value="Glycosidases"/>
    <property type="match status" value="2"/>
</dbReference>
<proteinExistence type="predicted"/>
<accession>A0A8H6Y806</accession>
<comment type="caution">
    <text evidence="4">The sequence shown here is derived from an EMBL/GenBank/DDBJ whole genome shotgun (WGS) entry which is preliminary data.</text>
</comment>
<keyword evidence="5" id="KW-1185">Reference proteome</keyword>
<feature type="region of interest" description="Disordered" evidence="1">
    <location>
        <begin position="715"/>
        <end position="741"/>
    </location>
</feature>
<organism evidence="4 5">
    <name type="scientific">Mycena venus</name>
    <dbReference type="NCBI Taxonomy" id="2733690"/>
    <lineage>
        <taxon>Eukaryota</taxon>
        <taxon>Fungi</taxon>
        <taxon>Dikarya</taxon>
        <taxon>Basidiomycota</taxon>
        <taxon>Agaricomycotina</taxon>
        <taxon>Agaricomycetes</taxon>
        <taxon>Agaricomycetidae</taxon>
        <taxon>Agaricales</taxon>
        <taxon>Marasmiineae</taxon>
        <taxon>Mycenaceae</taxon>
        <taxon>Mycena</taxon>
    </lineage>
</organism>
<dbReference type="InterPro" id="IPR013780">
    <property type="entry name" value="Glyco_hydro_b"/>
</dbReference>
<keyword evidence="2" id="KW-0732">Signal</keyword>
<reference evidence="4" key="1">
    <citation type="submission" date="2020-05" db="EMBL/GenBank/DDBJ databases">
        <title>Mycena genomes resolve the evolution of fungal bioluminescence.</title>
        <authorList>
            <person name="Tsai I.J."/>
        </authorList>
    </citation>
    <scope>NUCLEOTIDE SEQUENCE</scope>
    <source>
        <strain evidence="4">CCC161011</strain>
    </source>
</reference>
<dbReference type="Pfam" id="PF16862">
    <property type="entry name" value="Glyco_hydro_79C"/>
    <property type="match status" value="1"/>
</dbReference>
<gene>
    <name evidence="4" type="ORF">MVEN_00929200</name>
</gene>
<dbReference type="InterPro" id="IPR052974">
    <property type="entry name" value="GH79_Enzymes"/>
</dbReference>
<dbReference type="OrthoDB" id="2796951at2759"/>
<feature type="compositionally biased region" description="Low complexity" evidence="1">
    <location>
        <begin position="716"/>
        <end position="730"/>
    </location>
</feature>
<protein>
    <submittedName>
        <fullName evidence="4">Glyco-hydro-79C domain-containing protein</fullName>
    </submittedName>
</protein>
<dbReference type="PANTHER" id="PTHR36183:SF2">
    <property type="entry name" value="BETA-GLUCURONIDASE C-TERMINAL DOMAIN-CONTAINING PROTEIN"/>
    <property type="match status" value="1"/>
</dbReference>
<evidence type="ECO:0000256" key="2">
    <source>
        <dbReference type="SAM" id="SignalP"/>
    </source>
</evidence>